<accession>A0A8J6TBI9</accession>
<dbReference type="SUPFAM" id="SSF52172">
    <property type="entry name" value="CheY-like"/>
    <property type="match status" value="1"/>
</dbReference>
<dbReference type="EMBL" id="JACNLL010000042">
    <property type="protein sequence ID" value="MBC8199230.1"/>
    <property type="molecule type" value="Genomic_DNA"/>
</dbReference>
<dbReference type="Gene3D" id="3.40.50.2300">
    <property type="match status" value="1"/>
</dbReference>
<dbReference type="Proteomes" id="UP000603545">
    <property type="component" value="Unassembled WGS sequence"/>
</dbReference>
<evidence type="ECO:0000313" key="4">
    <source>
        <dbReference type="Proteomes" id="UP000603545"/>
    </source>
</evidence>
<dbReference type="InterPro" id="IPR011006">
    <property type="entry name" value="CheY-like_superfamily"/>
</dbReference>
<feature type="region of interest" description="Disordered" evidence="1">
    <location>
        <begin position="39"/>
        <end position="64"/>
    </location>
</feature>
<sequence length="230" mass="25913">MDIVCKQCKSKFKIPDEKVPKGQIFTLSCPKCKNKISIDTRQDVSPSSKEKPQPSTAAEPVTKKTIIDEVDSGTYDASEKPFDFLEEGAQTALLCEPDSAVRSKVRSTLENMGYNVTEPESDRDALKQMRFHVFDLVVLNEVFSSENPDENNVMKYLERLPMATRRKIFVVLATNRFRTTDNMAAFNKSVNIVVNTKNIDEIGKIIKKGLSDNAAFYRVFKDSLVKTGKV</sequence>
<comment type="caution">
    <text evidence="3">The sequence shown here is derived from an EMBL/GenBank/DDBJ whole genome shotgun (WGS) entry which is preliminary data.</text>
</comment>
<protein>
    <submittedName>
        <fullName evidence="3">Zinc-ribbon domain-containing protein</fullName>
    </submittedName>
</protein>
<organism evidence="3 4">
    <name type="scientific">Candidatus Desulfaltia bathyphila</name>
    <dbReference type="NCBI Taxonomy" id="2841697"/>
    <lineage>
        <taxon>Bacteria</taxon>
        <taxon>Pseudomonadati</taxon>
        <taxon>Thermodesulfobacteriota</taxon>
        <taxon>Desulfobacteria</taxon>
        <taxon>Desulfobacterales</taxon>
        <taxon>Desulfobacterales incertae sedis</taxon>
        <taxon>Candidatus Desulfaltia</taxon>
    </lineage>
</organism>
<dbReference type="Pfam" id="PF13717">
    <property type="entry name" value="Zn_ribbon_4"/>
    <property type="match status" value="1"/>
</dbReference>
<dbReference type="AlphaFoldDB" id="A0A8J6TBI9"/>
<reference evidence="3 4" key="1">
    <citation type="submission" date="2020-08" db="EMBL/GenBank/DDBJ databases">
        <title>Bridging the membrane lipid divide: bacteria of the FCB group superphylum have the potential to synthesize archaeal ether lipids.</title>
        <authorList>
            <person name="Villanueva L."/>
            <person name="Von Meijenfeldt F.A.B."/>
            <person name="Westbye A.B."/>
            <person name="Yadav S."/>
            <person name="Hopmans E.C."/>
            <person name="Dutilh B.E."/>
            <person name="Sinninghe Damste J.S."/>
        </authorList>
    </citation>
    <scope>NUCLEOTIDE SEQUENCE [LARGE SCALE GENOMIC DNA]</scope>
    <source>
        <strain evidence="3">NIOZ-UU82</strain>
    </source>
</reference>
<evidence type="ECO:0000256" key="1">
    <source>
        <dbReference type="SAM" id="MobiDB-lite"/>
    </source>
</evidence>
<evidence type="ECO:0000313" key="3">
    <source>
        <dbReference type="EMBL" id="MBC8199230.1"/>
    </source>
</evidence>
<feature type="compositionally biased region" description="Basic and acidic residues" evidence="1">
    <location>
        <begin position="39"/>
        <end position="52"/>
    </location>
</feature>
<feature type="domain" description="Zinc finger/thioredoxin putative" evidence="2">
    <location>
        <begin position="1"/>
        <end position="36"/>
    </location>
</feature>
<gene>
    <name evidence="3" type="ORF">H8E80_04185</name>
</gene>
<name>A0A8J6TBI9_9BACT</name>
<dbReference type="InterPro" id="IPR011723">
    <property type="entry name" value="Znf/thioredoxin_put"/>
</dbReference>
<proteinExistence type="predicted"/>
<evidence type="ECO:0000259" key="2">
    <source>
        <dbReference type="Pfam" id="PF13717"/>
    </source>
</evidence>